<dbReference type="OrthoDB" id="8448806at2"/>
<evidence type="ECO:0000313" key="2">
    <source>
        <dbReference type="Proteomes" id="UP000252023"/>
    </source>
</evidence>
<organism evidence="1 2">
    <name type="scientific">Paracoccus suum</name>
    <dbReference type="NCBI Taxonomy" id="2259340"/>
    <lineage>
        <taxon>Bacteria</taxon>
        <taxon>Pseudomonadati</taxon>
        <taxon>Pseudomonadota</taxon>
        <taxon>Alphaproteobacteria</taxon>
        <taxon>Rhodobacterales</taxon>
        <taxon>Paracoccaceae</taxon>
        <taxon>Paracoccus</taxon>
    </lineage>
</organism>
<dbReference type="KEGG" id="pars:DRW48_08350"/>
<name>A0A344PJZ0_9RHOB</name>
<dbReference type="Proteomes" id="UP000252023">
    <property type="component" value="Chromosome"/>
</dbReference>
<evidence type="ECO:0000313" key="1">
    <source>
        <dbReference type="EMBL" id="AXC49695.1"/>
    </source>
</evidence>
<accession>A0A344PJZ0</accession>
<protein>
    <submittedName>
        <fullName evidence="1">Uncharacterized protein</fullName>
    </submittedName>
</protein>
<gene>
    <name evidence="1" type="ORF">DRW48_08350</name>
</gene>
<reference evidence="2" key="1">
    <citation type="submission" date="2018-07" db="EMBL/GenBank/DDBJ databases">
        <title>Genome sequencing of Paracoccus sp. SC2-6.</title>
        <authorList>
            <person name="Heo J."/>
            <person name="Kim S.-J."/>
            <person name="Kwon S.-W."/>
        </authorList>
    </citation>
    <scope>NUCLEOTIDE SEQUENCE [LARGE SCALE GENOMIC DNA]</scope>
    <source>
        <strain evidence="2">SC2-6</strain>
    </source>
</reference>
<dbReference type="AlphaFoldDB" id="A0A344PJZ0"/>
<proteinExistence type="predicted"/>
<keyword evidence="2" id="KW-1185">Reference proteome</keyword>
<sequence>MARVLKEHHIWLAVRIIEEREDQSQFRRHRRLRDLLEANALLEAVLELGAHLQPTRHPWSMGRSGDRWRCRVAWSDRGNLRRCVGRHDDLAAAMLIALLGSLDRRQRRPKELSKRGEEAA</sequence>
<dbReference type="EMBL" id="CP030918">
    <property type="protein sequence ID" value="AXC49695.1"/>
    <property type="molecule type" value="Genomic_DNA"/>
</dbReference>